<gene>
    <name evidence="1" type="ORF">P0Y55_15245</name>
</gene>
<keyword evidence="2" id="KW-1185">Reference proteome</keyword>
<dbReference type="AlphaFoldDB" id="A0AA95JEU9"/>
<dbReference type="InterPro" id="IPR045527">
    <property type="entry name" value="DUF6470"/>
</dbReference>
<name>A0AA95JEU9_9BACL</name>
<evidence type="ECO:0000313" key="2">
    <source>
        <dbReference type="Proteomes" id="UP001178662"/>
    </source>
</evidence>
<reference evidence="1" key="1">
    <citation type="submission" date="2023-03" db="EMBL/GenBank/DDBJ databases">
        <title>Andean soil-derived lignocellulolytic bacterial consortium as a source of novel taxa and putative plastic-active enzymes.</title>
        <authorList>
            <person name="Diaz-Garcia L."/>
            <person name="Chuvochina M."/>
            <person name="Feuerriegel G."/>
            <person name="Bunk B."/>
            <person name="Sproer C."/>
            <person name="Streit W.R."/>
            <person name="Rodriguez L.M."/>
            <person name="Overmann J."/>
            <person name="Jimenez D.J."/>
        </authorList>
    </citation>
    <scope>NUCLEOTIDE SEQUENCE</scope>
    <source>
        <strain evidence="1">MAG 2441</strain>
    </source>
</reference>
<dbReference type="Pfam" id="PF20074">
    <property type="entry name" value="DUF6470"/>
    <property type="match status" value="1"/>
</dbReference>
<proteinExistence type="predicted"/>
<organism evidence="1 2">
    <name type="scientific">Candidatus Cohnella colombiensis</name>
    <dbReference type="NCBI Taxonomy" id="3121368"/>
    <lineage>
        <taxon>Bacteria</taxon>
        <taxon>Bacillati</taxon>
        <taxon>Bacillota</taxon>
        <taxon>Bacilli</taxon>
        <taxon>Bacillales</taxon>
        <taxon>Paenibacillaceae</taxon>
        <taxon>Cohnella</taxon>
    </lineage>
</organism>
<sequence length="185" mass="20748">MISVQSQRGLIGVQTERGHFEVKTSLPVYNVQQSPSYYSAHNAPGTLQIDQSLTDNALTGGKPEAFWQRIYSQYRQIALQNLEQIVVEGNQLGDLRNRGNVIAQQALNGFVEGAPDIQVFGEATPRNIHMSYTPNDLNMEFIKGQRDVKVQVSKPDINYVRGSVNIYMQQYPQLTITPPEINLLA</sequence>
<dbReference type="Proteomes" id="UP001178662">
    <property type="component" value="Chromosome"/>
</dbReference>
<accession>A0AA95JEU9</accession>
<protein>
    <submittedName>
        <fullName evidence="1">DUF6470 family protein</fullName>
    </submittedName>
</protein>
<evidence type="ECO:0000313" key="1">
    <source>
        <dbReference type="EMBL" id="WEK56407.1"/>
    </source>
</evidence>
<dbReference type="EMBL" id="CP119317">
    <property type="protein sequence ID" value="WEK56407.1"/>
    <property type="molecule type" value="Genomic_DNA"/>
</dbReference>